<evidence type="ECO:0000256" key="1">
    <source>
        <dbReference type="ARBA" id="ARBA00007174"/>
    </source>
</evidence>
<comment type="catalytic activity">
    <reaction evidence="7 9">
        <text>L-methionyl-[protein] + [thioredoxin]-disulfide + H2O = L-methionyl-(R)-S-oxide-[protein] + [thioredoxin]-dithiol</text>
        <dbReference type="Rhea" id="RHEA:24164"/>
        <dbReference type="Rhea" id="RHEA-COMP:10698"/>
        <dbReference type="Rhea" id="RHEA-COMP:10700"/>
        <dbReference type="Rhea" id="RHEA-COMP:12313"/>
        <dbReference type="Rhea" id="RHEA-COMP:12314"/>
        <dbReference type="ChEBI" id="CHEBI:15377"/>
        <dbReference type="ChEBI" id="CHEBI:16044"/>
        <dbReference type="ChEBI" id="CHEBI:29950"/>
        <dbReference type="ChEBI" id="CHEBI:45764"/>
        <dbReference type="ChEBI" id="CHEBI:50058"/>
        <dbReference type="EC" id="1.8.4.12"/>
    </reaction>
</comment>
<reference evidence="11 12" key="1">
    <citation type="submission" date="2018-01" db="EMBL/GenBank/DDBJ databases">
        <title>The draft genome sequence of Halioglobus japonicus S1-36.</title>
        <authorList>
            <person name="Du Z.-J."/>
            <person name="Shi M.-J."/>
        </authorList>
    </citation>
    <scope>NUCLEOTIDE SEQUENCE [LARGE SCALE GENOMIC DNA]</scope>
    <source>
        <strain evidence="11 12">S1-36</strain>
    </source>
</reference>
<dbReference type="GO" id="GO:0030091">
    <property type="term" value="P:protein repair"/>
    <property type="evidence" value="ECO:0007669"/>
    <property type="project" value="InterPro"/>
</dbReference>
<comment type="cofactor">
    <cofactor evidence="9">
        <name>Zn(2+)</name>
        <dbReference type="ChEBI" id="CHEBI:29105"/>
    </cofactor>
    <text evidence="9">Binds 1 zinc ion per subunit. The zinc ion is important for the structural integrity of the protein.</text>
</comment>
<protein>
    <recommendedName>
        <fullName evidence="3 9">Peptide methionine sulfoxide reductase MsrB</fullName>
        <ecNumber evidence="2 9">1.8.4.12</ecNumber>
    </recommendedName>
    <alternativeName>
        <fullName evidence="8 9">Peptide-methionine (R)-S-oxide reductase</fullName>
    </alternativeName>
</protein>
<dbReference type="PANTHER" id="PTHR10173">
    <property type="entry name" value="METHIONINE SULFOXIDE REDUCTASE"/>
    <property type="match status" value="1"/>
</dbReference>
<evidence type="ECO:0000256" key="4">
    <source>
        <dbReference type="ARBA" id="ARBA00022723"/>
    </source>
</evidence>
<keyword evidence="5 9" id="KW-0862">Zinc</keyword>
<evidence type="ECO:0000256" key="2">
    <source>
        <dbReference type="ARBA" id="ARBA00012499"/>
    </source>
</evidence>
<feature type="active site" description="Nucleophile" evidence="9">
    <location>
        <position position="115"/>
    </location>
</feature>
<feature type="binding site" evidence="9">
    <location>
        <position position="95"/>
    </location>
    <ligand>
        <name>Zn(2+)</name>
        <dbReference type="ChEBI" id="CHEBI:29105"/>
    </ligand>
</feature>
<evidence type="ECO:0000256" key="7">
    <source>
        <dbReference type="ARBA" id="ARBA00048488"/>
    </source>
</evidence>
<dbReference type="GO" id="GO:0033743">
    <property type="term" value="F:peptide-methionine (R)-S-oxide reductase activity"/>
    <property type="evidence" value="ECO:0007669"/>
    <property type="project" value="UniProtKB-UniRule"/>
</dbReference>
<dbReference type="InterPro" id="IPR028427">
    <property type="entry name" value="Met_Sox_Rdtase_MsrB"/>
</dbReference>
<dbReference type="HAMAP" id="MF_01400">
    <property type="entry name" value="MsrB"/>
    <property type="match status" value="1"/>
</dbReference>
<dbReference type="SUPFAM" id="SSF51316">
    <property type="entry name" value="Mss4-like"/>
    <property type="match status" value="1"/>
</dbReference>
<accession>A0AAP8MFG6</accession>
<feature type="domain" description="MsrB" evidence="10">
    <location>
        <begin position="4"/>
        <end position="126"/>
    </location>
</feature>
<dbReference type="GO" id="GO:0005737">
    <property type="term" value="C:cytoplasm"/>
    <property type="evidence" value="ECO:0007669"/>
    <property type="project" value="TreeGrafter"/>
</dbReference>
<dbReference type="PANTHER" id="PTHR10173:SF52">
    <property type="entry name" value="METHIONINE-R-SULFOXIDE REDUCTASE B1"/>
    <property type="match status" value="1"/>
</dbReference>
<evidence type="ECO:0000256" key="5">
    <source>
        <dbReference type="ARBA" id="ARBA00022833"/>
    </source>
</evidence>
<keyword evidence="4 9" id="KW-0479">Metal-binding</keyword>
<keyword evidence="6 9" id="KW-0560">Oxidoreductase</keyword>
<dbReference type="InterPro" id="IPR002579">
    <property type="entry name" value="Met_Sox_Rdtase_MsrB_dom"/>
</dbReference>
<dbReference type="Gene3D" id="2.170.150.20">
    <property type="entry name" value="Peptide methionine sulfoxide reductase"/>
    <property type="match status" value="1"/>
</dbReference>
<dbReference type="InterPro" id="IPR011057">
    <property type="entry name" value="Mss4-like_sf"/>
</dbReference>
<organism evidence="11 12">
    <name type="scientific">Halioglobus japonicus</name>
    <dbReference type="NCBI Taxonomy" id="930805"/>
    <lineage>
        <taxon>Bacteria</taxon>
        <taxon>Pseudomonadati</taxon>
        <taxon>Pseudomonadota</taxon>
        <taxon>Gammaproteobacteria</taxon>
        <taxon>Cellvibrionales</taxon>
        <taxon>Halieaceae</taxon>
        <taxon>Halioglobus</taxon>
    </lineage>
</organism>
<comment type="similarity">
    <text evidence="1 9">Belongs to the MsrB Met sulfoxide reductase family.</text>
</comment>
<evidence type="ECO:0000256" key="6">
    <source>
        <dbReference type="ARBA" id="ARBA00023002"/>
    </source>
</evidence>
<evidence type="ECO:0000313" key="12">
    <source>
        <dbReference type="Proteomes" id="UP000235162"/>
    </source>
</evidence>
<evidence type="ECO:0000259" key="10">
    <source>
        <dbReference type="PROSITE" id="PS51790"/>
    </source>
</evidence>
<dbReference type="PROSITE" id="PS51790">
    <property type="entry name" value="MSRB"/>
    <property type="match status" value="1"/>
</dbReference>
<keyword evidence="12" id="KW-1185">Reference proteome</keyword>
<gene>
    <name evidence="9 11" type="primary">msrB</name>
    <name evidence="11" type="ORF">C0029_11000</name>
</gene>
<name>A0AAP8MFG6_9GAMM</name>
<evidence type="ECO:0000256" key="9">
    <source>
        <dbReference type="HAMAP-Rule" id="MF_01400"/>
    </source>
</evidence>
<evidence type="ECO:0000256" key="3">
    <source>
        <dbReference type="ARBA" id="ARBA00021130"/>
    </source>
</evidence>
<dbReference type="AlphaFoldDB" id="A0AAP8MFG6"/>
<sequence length="127" mass="14277">MKDDEYWRDKLTAEEYEVCREKGTERPFTGEYWNTTDEGVYNCRCCGEPLFLSGSKFDAGCGWPSFFQPADGGAIEEAPDHTLGMTRTEIMCKKCGSHLGHVFEDGPNPTGLRYCVNSLSVKLEKSD</sequence>
<dbReference type="GO" id="GO:0006979">
    <property type="term" value="P:response to oxidative stress"/>
    <property type="evidence" value="ECO:0007669"/>
    <property type="project" value="InterPro"/>
</dbReference>
<proteinExistence type="inferred from homology"/>
<dbReference type="Pfam" id="PF01641">
    <property type="entry name" value="SelR"/>
    <property type="match status" value="1"/>
</dbReference>
<evidence type="ECO:0000313" key="11">
    <source>
        <dbReference type="EMBL" id="PLW86890.1"/>
    </source>
</evidence>
<dbReference type="EMBL" id="PKUR01000002">
    <property type="protein sequence ID" value="PLW86890.1"/>
    <property type="molecule type" value="Genomic_DNA"/>
</dbReference>
<feature type="binding site" evidence="9">
    <location>
        <position position="92"/>
    </location>
    <ligand>
        <name>Zn(2+)</name>
        <dbReference type="ChEBI" id="CHEBI:29105"/>
    </ligand>
</feature>
<dbReference type="Proteomes" id="UP000235162">
    <property type="component" value="Unassembled WGS sequence"/>
</dbReference>
<feature type="binding site" evidence="9">
    <location>
        <position position="46"/>
    </location>
    <ligand>
        <name>Zn(2+)</name>
        <dbReference type="ChEBI" id="CHEBI:29105"/>
    </ligand>
</feature>
<feature type="binding site" evidence="9">
    <location>
        <position position="43"/>
    </location>
    <ligand>
        <name>Zn(2+)</name>
        <dbReference type="ChEBI" id="CHEBI:29105"/>
    </ligand>
</feature>
<dbReference type="GO" id="GO:0008270">
    <property type="term" value="F:zinc ion binding"/>
    <property type="evidence" value="ECO:0007669"/>
    <property type="project" value="UniProtKB-UniRule"/>
</dbReference>
<dbReference type="FunFam" id="2.170.150.20:FF:000001">
    <property type="entry name" value="Peptide methionine sulfoxide reductase MsrB"/>
    <property type="match status" value="1"/>
</dbReference>
<dbReference type="NCBIfam" id="TIGR00357">
    <property type="entry name" value="peptide-methionine (R)-S-oxide reductase MsrB"/>
    <property type="match status" value="1"/>
</dbReference>
<dbReference type="EC" id="1.8.4.12" evidence="2 9"/>
<dbReference type="RefSeq" id="WP_102106277.1">
    <property type="nucleotide sequence ID" value="NZ_BMYL01000009.1"/>
</dbReference>
<evidence type="ECO:0000256" key="8">
    <source>
        <dbReference type="ARBA" id="ARBA00075819"/>
    </source>
</evidence>
<comment type="caution">
    <text evidence="11">The sequence shown here is derived from an EMBL/GenBank/DDBJ whole genome shotgun (WGS) entry which is preliminary data.</text>
</comment>